<dbReference type="GeneID" id="68352988"/>
<evidence type="ECO:0000256" key="7">
    <source>
        <dbReference type="SAM" id="MobiDB-lite"/>
    </source>
</evidence>
<dbReference type="OrthoDB" id="510958at2759"/>
<keyword evidence="6" id="KW-0539">Nucleus</keyword>
<evidence type="ECO:0000256" key="3">
    <source>
        <dbReference type="ARBA" id="ARBA00022491"/>
    </source>
</evidence>
<comment type="similarity">
    <text evidence="2">Belongs to the SAP30 family.</text>
</comment>
<evidence type="ECO:0000256" key="2">
    <source>
        <dbReference type="ARBA" id="ARBA00006283"/>
    </source>
</evidence>
<dbReference type="InterPro" id="IPR024145">
    <property type="entry name" value="His_deAcase_SAP30/SAP30L"/>
</dbReference>
<dbReference type="PANTHER" id="PTHR13286:SF23">
    <property type="entry name" value="HISTONE DEACETYLASE COMPLEX SUBUNIT SAP30 SIN3 BINDING DOMAIN-CONTAINING PROTEIN"/>
    <property type="match status" value="1"/>
</dbReference>
<keyword evidence="10" id="KW-1185">Reference proteome</keyword>
<dbReference type="AlphaFoldDB" id="A0A9P8N0D7"/>
<keyword evidence="3" id="KW-0678">Repressor</keyword>
<comment type="caution">
    <text evidence="9">The sequence shown here is derived from an EMBL/GenBank/DDBJ whole genome shotgun (WGS) entry which is preliminary data.</text>
</comment>
<evidence type="ECO:0000256" key="1">
    <source>
        <dbReference type="ARBA" id="ARBA00004123"/>
    </source>
</evidence>
<accession>A0A9P8N0D7</accession>
<gene>
    <name evidence="9" type="ORF">HRG_03859</name>
</gene>
<comment type="subcellular location">
    <subcellularLocation>
        <location evidence="1">Nucleus</location>
    </subcellularLocation>
</comment>
<reference evidence="9" key="1">
    <citation type="submission" date="2021-09" db="EMBL/GenBank/DDBJ databases">
        <title>A high-quality genome of the endoparasitic fungus Hirsutella rhossiliensis with a comparison of Hirsutella genomes reveals transposable elements contributing to genome size variation.</title>
        <authorList>
            <person name="Lin R."/>
            <person name="Jiao Y."/>
            <person name="Sun X."/>
            <person name="Ling J."/>
            <person name="Xie B."/>
            <person name="Cheng X."/>
        </authorList>
    </citation>
    <scope>NUCLEOTIDE SEQUENCE</scope>
    <source>
        <strain evidence="9">HR02</strain>
    </source>
</reference>
<keyword evidence="5" id="KW-0804">Transcription</keyword>
<proteinExistence type="inferred from homology"/>
<dbReference type="Proteomes" id="UP000824596">
    <property type="component" value="Unassembled WGS sequence"/>
</dbReference>
<organism evidence="9 10">
    <name type="scientific">Hirsutella rhossiliensis</name>
    <dbReference type="NCBI Taxonomy" id="111463"/>
    <lineage>
        <taxon>Eukaryota</taxon>
        <taxon>Fungi</taxon>
        <taxon>Dikarya</taxon>
        <taxon>Ascomycota</taxon>
        <taxon>Pezizomycotina</taxon>
        <taxon>Sordariomycetes</taxon>
        <taxon>Hypocreomycetidae</taxon>
        <taxon>Hypocreales</taxon>
        <taxon>Ophiocordycipitaceae</taxon>
        <taxon>Hirsutella</taxon>
    </lineage>
</organism>
<dbReference type="InterPro" id="IPR025718">
    <property type="entry name" value="SAP30_Sin3-bd"/>
</dbReference>
<dbReference type="RefSeq" id="XP_044723356.1">
    <property type="nucleotide sequence ID" value="XM_044862330.1"/>
</dbReference>
<evidence type="ECO:0000256" key="6">
    <source>
        <dbReference type="ARBA" id="ARBA00023242"/>
    </source>
</evidence>
<dbReference type="GO" id="GO:0005634">
    <property type="term" value="C:nucleus"/>
    <property type="evidence" value="ECO:0007669"/>
    <property type="project" value="UniProtKB-SubCell"/>
</dbReference>
<dbReference type="Gene3D" id="6.10.160.20">
    <property type="match status" value="1"/>
</dbReference>
<dbReference type="PANTHER" id="PTHR13286">
    <property type="entry name" value="SAP30"/>
    <property type="match status" value="1"/>
</dbReference>
<evidence type="ECO:0000256" key="5">
    <source>
        <dbReference type="ARBA" id="ARBA00023163"/>
    </source>
</evidence>
<feature type="domain" description="Histone deacetylase complex subunit SAP30 Sin3 binding" evidence="8">
    <location>
        <begin position="122"/>
        <end position="152"/>
    </location>
</feature>
<evidence type="ECO:0000313" key="10">
    <source>
        <dbReference type="Proteomes" id="UP000824596"/>
    </source>
</evidence>
<evidence type="ECO:0000259" key="8">
    <source>
        <dbReference type="Pfam" id="PF13867"/>
    </source>
</evidence>
<name>A0A9P8N0D7_9HYPO</name>
<protein>
    <submittedName>
        <fullName evidence="9">Sin3 binding of histone deacetylase complex subunit SAP30 domain-containing protein</fullName>
    </submittedName>
</protein>
<evidence type="ECO:0000256" key="4">
    <source>
        <dbReference type="ARBA" id="ARBA00023015"/>
    </source>
</evidence>
<dbReference type="EMBL" id="JAIZPD010000003">
    <property type="protein sequence ID" value="KAH0965843.1"/>
    <property type="molecule type" value="Genomic_DNA"/>
</dbReference>
<evidence type="ECO:0000313" key="9">
    <source>
        <dbReference type="EMBL" id="KAH0965843.1"/>
    </source>
</evidence>
<dbReference type="InterPro" id="IPR038291">
    <property type="entry name" value="SAP30_C_sf"/>
</dbReference>
<feature type="compositionally biased region" description="Basic and acidic residues" evidence="7">
    <location>
        <begin position="8"/>
        <end position="25"/>
    </location>
</feature>
<feature type="region of interest" description="Disordered" evidence="7">
    <location>
        <begin position="1"/>
        <end position="62"/>
    </location>
</feature>
<dbReference type="Pfam" id="PF13867">
    <property type="entry name" value="SAP30_Sin3_bdg"/>
    <property type="match status" value="1"/>
</dbReference>
<sequence length="171" mass="18705">MAPSKASRNAEDLKIDAPGPKEKGAGHHAPAKMRRGASQMSASQLREAPTSAPAQGTADAAPTLNWSSLERDTLHAYRRQHQLNTPTSFSTSYHQWVLSQPGGIGLYSPTMVCKRKHRRQGKEQLAMAVRKHFNGMGIQENDVIVDFIYKVRSDKAAKATGPNKQGFLVAN</sequence>
<keyword evidence="4" id="KW-0805">Transcription regulation</keyword>